<reference evidence="16 17" key="1">
    <citation type="journal article" date="2019" name="Int. J. Syst. Evol. Microbiol.">
        <title>The Global Catalogue of Microorganisms (GCM) 10K type strain sequencing project: providing services to taxonomists for standard genome sequencing and annotation.</title>
        <authorList>
            <consortium name="The Broad Institute Genomics Platform"/>
            <consortium name="The Broad Institute Genome Sequencing Center for Infectious Disease"/>
            <person name="Wu L."/>
            <person name="Ma J."/>
        </authorList>
    </citation>
    <scope>NUCLEOTIDE SEQUENCE [LARGE SCALE GENOMIC DNA]</scope>
    <source>
        <strain evidence="16 17">JCM 10977</strain>
    </source>
</reference>
<dbReference type="InterPro" id="IPR003852">
    <property type="entry name" value="Sig_transdc_His_kinase_KdpD_N"/>
</dbReference>
<accession>A0ABN1RLZ9</accession>
<dbReference type="SMART" id="SM00388">
    <property type="entry name" value="HisKA"/>
    <property type="match status" value="1"/>
</dbReference>
<dbReference type="Gene3D" id="1.20.120.620">
    <property type="entry name" value="Backbone structure of the membrane domain of e. Coli histidine kinase receptor kdpd"/>
    <property type="match status" value="1"/>
</dbReference>
<evidence type="ECO:0000256" key="2">
    <source>
        <dbReference type="ARBA" id="ARBA00004141"/>
    </source>
</evidence>
<dbReference type="Gene3D" id="3.30.565.10">
    <property type="entry name" value="Histidine kinase-like ATPase, C-terminal domain"/>
    <property type="match status" value="1"/>
</dbReference>
<dbReference type="PANTHER" id="PTHR45569:SF1">
    <property type="entry name" value="SENSOR PROTEIN KDPD"/>
    <property type="match status" value="1"/>
</dbReference>
<dbReference type="PANTHER" id="PTHR45569">
    <property type="entry name" value="SENSOR PROTEIN KDPD"/>
    <property type="match status" value="1"/>
</dbReference>
<keyword evidence="6" id="KW-0808">Transferase</keyword>
<dbReference type="SUPFAM" id="SSF55874">
    <property type="entry name" value="ATPase domain of HSP90 chaperone/DNA topoisomerase II/histidine kinase"/>
    <property type="match status" value="1"/>
</dbReference>
<dbReference type="EC" id="2.7.13.3" evidence="4"/>
<keyword evidence="10" id="KW-0067">ATP-binding</keyword>
<dbReference type="InterPro" id="IPR027417">
    <property type="entry name" value="P-loop_NTPase"/>
</dbReference>
<dbReference type="SUPFAM" id="SSF52402">
    <property type="entry name" value="Adenine nucleotide alpha hydrolases-like"/>
    <property type="match status" value="1"/>
</dbReference>
<keyword evidence="7 14" id="KW-0812">Transmembrane</keyword>
<dbReference type="Proteomes" id="UP001500542">
    <property type="component" value="Unassembled WGS sequence"/>
</dbReference>
<gene>
    <name evidence="16" type="ORF">GCM10009554_73730</name>
</gene>
<proteinExistence type="predicted"/>
<dbReference type="CDD" id="cd00082">
    <property type="entry name" value="HisKA"/>
    <property type="match status" value="1"/>
</dbReference>
<dbReference type="SUPFAM" id="SSF47384">
    <property type="entry name" value="Homodimeric domain of signal transducing histidine kinase"/>
    <property type="match status" value="1"/>
</dbReference>
<evidence type="ECO:0000313" key="17">
    <source>
        <dbReference type="Proteomes" id="UP001500542"/>
    </source>
</evidence>
<dbReference type="InterPro" id="IPR003594">
    <property type="entry name" value="HATPase_dom"/>
</dbReference>
<comment type="catalytic activity">
    <reaction evidence="1">
        <text>ATP + protein L-histidine = ADP + protein N-phospho-L-histidine.</text>
        <dbReference type="EC" id="2.7.13.3"/>
    </reaction>
</comment>
<comment type="caution">
    <text evidence="16">The sequence shown here is derived from an EMBL/GenBank/DDBJ whole genome shotgun (WGS) entry which is preliminary data.</text>
</comment>
<evidence type="ECO:0000256" key="12">
    <source>
        <dbReference type="ARBA" id="ARBA00023012"/>
    </source>
</evidence>
<dbReference type="InterPro" id="IPR052023">
    <property type="entry name" value="Histidine_kinase_KdpD"/>
</dbReference>
<dbReference type="InterPro" id="IPR036097">
    <property type="entry name" value="HisK_dim/P_sf"/>
</dbReference>
<dbReference type="InterPro" id="IPR014729">
    <property type="entry name" value="Rossmann-like_a/b/a_fold"/>
</dbReference>
<protein>
    <recommendedName>
        <fullName evidence="4">histidine kinase</fullName>
        <ecNumber evidence="4">2.7.13.3</ecNumber>
    </recommendedName>
</protein>
<dbReference type="Pfam" id="PF02518">
    <property type="entry name" value="HATPase_c"/>
    <property type="match status" value="1"/>
</dbReference>
<evidence type="ECO:0000256" key="1">
    <source>
        <dbReference type="ARBA" id="ARBA00000085"/>
    </source>
</evidence>
<keyword evidence="8" id="KW-0547">Nucleotide-binding</keyword>
<dbReference type="InterPro" id="IPR005467">
    <property type="entry name" value="His_kinase_dom"/>
</dbReference>
<evidence type="ECO:0000259" key="15">
    <source>
        <dbReference type="PROSITE" id="PS50109"/>
    </source>
</evidence>
<comment type="subcellular location">
    <subcellularLocation>
        <location evidence="3">Cell membrane</location>
    </subcellularLocation>
    <subcellularLocation>
        <location evidence="2">Membrane</location>
        <topology evidence="2">Multi-pass membrane protein</topology>
    </subcellularLocation>
</comment>
<evidence type="ECO:0000256" key="3">
    <source>
        <dbReference type="ARBA" id="ARBA00004236"/>
    </source>
</evidence>
<dbReference type="Pfam" id="PF00512">
    <property type="entry name" value="HisKA"/>
    <property type="match status" value="1"/>
</dbReference>
<dbReference type="EMBL" id="BAAAHK010000021">
    <property type="protein sequence ID" value="GAA0959709.1"/>
    <property type="molecule type" value="Genomic_DNA"/>
</dbReference>
<evidence type="ECO:0000313" key="16">
    <source>
        <dbReference type="EMBL" id="GAA0959709.1"/>
    </source>
</evidence>
<dbReference type="CDD" id="cd00075">
    <property type="entry name" value="HATPase"/>
    <property type="match status" value="1"/>
</dbReference>
<dbReference type="InterPro" id="IPR025201">
    <property type="entry name" value="KdpD_TM"/>
</dbReference>
<dbReference type="SMART" id="SM00387">
    <property type="entry name" value="HATPase_c"/>
    <property type="match status" value="1"/>
</dbReference>
<evidence type="ECO:0000256" key="14">
    <source>
        <dbReference type="SAM" id="Phobius"/>
    </source>
</evidence>
<dbReference type="Gene3D" id="1.10.287.130">
    <property type="match status" value="1"/>
</dbReference>
<keyword evidence="5" id="KW-0597">Phosphoprotein</keyword>
<evidence type="ECO:0000256" key="7">
    <source>
        <dbReference type="ARBA" id="ARBA00022692"/>
    </source>
</evidence>
<feature type="domain" description="Histidine kinase" evidence="15">
    <location>
        <begin position="613"/>
        <end position="826"/>
    </location>
</feature>
<dbReference type="Pfam" id="PF13493">
    <property type="entry name" value="DUF4118"/>
    <property type="match status" value="1"/>
</dbReference>
<dbReference type="InterPro" id="IPR004358">
    <property type="entry name" value="Sig_transdc_His_kin-like_C"/>
</dbReference>
<keyword evidence="17" id="KW-1185">Reference proteome</keyword>
<evidence type="ECO:0000256" key="6">
    <source>
        <dbReference type="ARBA" id="ARBA00022679"/>
    </source>
</evidence>
<evidence type="ECO:0000256" key="11">
    <source>
        <dbReference type="ARBA" id="ARBA00022989"/>
    </source>
</evidence>
<keyword evidence="13 14" id="KW-0472">Membrane</keyword>
<evidence type="ECO:0000256" key="5">
    <source>
        <dbReference type="ARBA" id="ARBA00022553"/>
    </source>
</evidence>
<keyword evidence="9 16" id="KW-0418">Kinase</keyword>
<dbReference type="Pfam" id="PF02702">
    <property type="entry name" value="KdpD"/>
    <property type="match status" value="1"/>
</dbReference>
<dbReference type="Pfam" id="PF00582">
    <property type="entry name" value="Usp"/>
    <property type="match status" value="1"/>
</dbReference>
<evidence type="ECO:0000256" key="8">
    <source>
        <dbReference type="ARBA" id="ARBA00022741"/>
    </source>
</evidence>
<dbReference type="PRINTS" id="PR00344">
    <property type="entry name" value="BCTRLSENSOR"/>
</dbReference>
<evidence type="ECO:0000256" key="9">
    <source>
        <dbReference type="ARBA" id="ARBA00022777"/>
    </source>
</evidence>
<dbReference type="InterPro" id="IPR006016">
    <property type="entry name" value="UspA"/>
</dbReference>
<evidence type="ECO:0000256" key="13">
    <source>
        <dbReference type="ARBA" id="ARBA00023136"/>
    </source>
</evidence>
<feature type="transmembrane region" description="Helical" evidence="14">
    <location>
        <begin position="445"/>
        <end position="465"/>
    </location>
</feature>
<dbReference type="Gene3D" id="3.40.50.300">
    <property type="entry name" value="P-loop containing nucleotide triphosphate hydrolases"/>
    <property type="match status" value="1"/>
</dbReference>
<dbReference type="PROSITE" id="PS50109">
    <property type="entry name" value="HIS_KIN"/>
    <property type="match status" value="1"/>
</dbReference>
<dbReference type="InterPro" id="IPR038318">
    <property type="entry name" value="KdpD_sf"/>
</dbReference>
<sequence length="845" mass="90587">MGAAPGVGKTYKMLGEAQRRRERGTDIVVGYVETHGREHTAAMLDGLEVVSRKIIDYRGASFTEMDLDAVLARRPEVAIVDELAHSNVPGSRNAKRWEDIDALLTAGIDVISAVNIQHLESINDVVEKITGVPQQETVPDRVVRAADQIELVDMTPEALRRRMAHGNVYAADKIDAALGNYFRVGNLSALRELALLWLADRVDAGLQQYRSQHDIDSTWEARERVVVALTGGPEGETLIRRAARIAARSSGGDLLAVHITRSDGLTGANPTALAQQRALVESLGGTYHQVVGEDIPDALLSFARAENATQLVLGGSRRSRLTALFTGPGIGSSAIRESGDIDVHIVTHSEMGRGRLPRMHGSLSRRRLIYGFMLAVVLPPLFAFLFSIGDDRLNLTSNVLAFLFAVVVVALVGGLWPALLTAIAGTLVLNWFFTPPKRSFTITEPNNALALGIFVLIAALVSSVVDRAARRTRQAARSAAESETLATLAGSVLRGETALPALLERVREAFGMTSACLMERIDTDELTETWRPLASAGTPTCRRPEDGDAEIPGRDDLVLVLQGRSLAADERRLVGAFAAHAAALVDKARLSEAAAEAKPLAEADKLRTALLRAVGHDLRSPLASAKASVTSLRSSDVDWTDEERDELLETADESLDRLTRLVDNLLDLSRLQAGVLPVFTRPMALDEIMPGALAELGERAADITVDIPHTLPLADADPALLERVLANLLANAVRYSPAGKPPLLTGSSLGDVVEIRVIDRGPGIPRDERDRMFAPFQRLGDTDNTTGVGLGLALARGLAEAMHGSLQPEDTPGGGLTMVVSLPVATLKASDAPVPGSRERSEGRG</sequence>
<feature type="transmembrane region" description="Helical" evidence="14">
    <location>
        <begin position="400"/>
        <end position="433"/>
    </location>
</feature>
<name>A0ABN1RLZ9_9ACTN</name>
<evidence type="ECO:0000256" key="4">
    <source>
        <dbReference type="ARBA" id="ARBA00012438"/>
    </source>
</evidence>
<keyword evidence="11 14" id="KW-1133">Transmembrane helix</keyword>
<feature type="transmembrane region" description="Helical" evidence="14">
    <location>
        <begin position="368"/>
        <end position="388"/>
    </location>
</feature>
<keyword evidence="12" id="KW-0902">Two-component regulatory system</keyword>
<dbReference type="Gene3D" id="3.40.50.620">
    <property type="entry name" value="HUPs"/>
    <property type="match status" value="1"/>
</dbReference>
<dbReference type="InterPro" id="IPR003661">
    <property type="entry name" value="HisK_dim/P_dom"/>
</dbReference>
<dbReference type="InterPro" id="IPR036890">
    <property type="entry name" value="HATPase_C_sf"/>
</dbReference>
<organism evidence="16 17">
    <name type="scientific">Kribbella koreensis</name>
    <dbReference type="NCBI Taxonomy" id="57909"/>
    <lineage>
        <taxon>Bacteria</taxon>
        <taxon>Bacillati</taxon>
        <taxon>Actinomycetota</taxon>
        <taxon>Actinomycetes</taxon>
        <taxon>Propionibacteriales</taxon>
        <taxon>Kribbellaceae</taxon>
        <taxon>Kribbella</taxon>
    </lineage>
</organism>
<evidence type="ECO:0000256" key="10">
    <source>
        <dbReference type="ARBA" id="ARBA00022840"/>
    </source>
</evidence>
<dbReference type="GO" id="GO:0016301">
    <property type="term" value="F:kinase activity"/>
    <property type="evidence" value="ECO:0007669"/>
    <property type="project" value="UniProtKB-KW"/>
</dbReference>